<accession>A0ABQ5T3Y4</accession>
<keyword evidence="2" id="KW-1185">Reference proteome</keyword>
<sequence length="128" mass="13824">MTMEIRADIEAMYRAGKIEFPAYAGRLSEVATTVAAQTPVWASEAAKAQSPPALTKAIELNDRITQLLTYAVQTWNDAAETVVAITDDFVATDEQAAVEAASLQRECPELARPFEPVAIPRSKGVGTR</sequence>
<proteinExistence type="predicted"/>
<gene>
    <name evidence="1" type="ORF">GCM10017579_44780</name>
</gene>
<dbReference type="Proteomes" id="UP001142292">
    <property type="component" value="Unassembled WGS sequence"/>
</dbReference>
<evidence type="ECO:0000313" key="2">
    <source>
        <dbReference type="Proteomes" id="UP001142292"/>
    </source>
</evidence>
<reference evidence="1" key="1">
    <citation type="journal article" date="2014" name="Int. J. Syst. Evol. Microbiol.">
        <title>Complete genome of a new Firmicutes species belonging to the dominant human colonic microbiota ('Ruminococcus bicirculans') reveals two chromosomes and a selective capacity to utilize plant glucans.</title>
        <authorList>
            <consortium name="NISC Comparative Sequencing Program"/>
            <person name="Wegmann U."/>
            <person name="Louis P."/>
            <person name="Goesmann A."/>
            <person name="Henrissat B."/>
            <person name="Duncan S.H."/>
            <person name="Flint H.J."/>
        </authorList>
    </citation>
    <scope>NUCLEOTIDE SEQUENCE</scope>
    <source>
        <strain evidence="1">VKM Ac-1246</strain>
    </source>
</reference>
<protein>
    <submittedName>
        <fullName evidence="1">Uncharacterized protein</fullName>
    </submittedName>
</protein>
<evidence type="ECO:0000313" key="1">
    <source>
        <dbReference type="EMBL" id="GLJ70442.1"/>
    </source>
</evidence>
<dbReference type="RefSeq" id="WP_189119694.1">
    <property type="nucleotide sequence ID" value="NZ_BMRK01000014.1"/>
</dbReference>
<dbReference type="EMBL" id="BSEL01000012">
    <property type="protein sequence ID" value="GLJ70442.1"/>
    <property type="molecule type" value="Genomic_DNA"/>
</dbReference>
<reference evidence="1" key="2">
    <citation type="submission" date="2023-01" db="EMBL/GenBank/DDBJ databases">
        <authorList>
            <person name="Sun Q."/>
            <person name="Evtushenko L."/>
        </authorList>
    </citation>
    <scope>NUCLEOTIDE SEQUENCE</scope>
    <source>
        <strain evidence="1">VKM Ac-1246</strain>
    </source>
</reference>
<comment type="caution">
    <text evidence="1">The sequence shown here is derived from an EMBL/GenBank/DDBJ whole genome shotgun (WGS) entry which is preliminary data.</text>
</comment>
<organism evidence="1 2">
    <name type="scientific">Nocardioides luteus</name>
    <dbReference type="NCBI Taxonomy" id="1844"/>
    <lineage>
        <taxon>Bacteria</taxon>
        <taxon>Bacillati</taxon>
        <taxon>Actinomycetota</taxon>
        <taxon>Actinomycetes</taxon>
        <taxon>Propionibacteriales</taxon>
        <taxon>Nocardioidaceae</taxon>
        <taxon>Nocardioides</taxon>
    </lineage>
</organism>
<name>A0ABQ5T3Y4_9ACTN</name>